<comment type="caution">
    <text evidence="1">The sequence shown here is derived from an EMBL/GenBank/DDBJ whole genome shotgun (WGS) entry which is preliminary data.</text>
</comment>
<keyword evidence="2" id="KW-1185">Reference proteome</keyword>
<dbReference type="AlphaFoldDB" id="J1H697"/>
<reference evidence="1 2" key="1">
    <citation type="submission" date="2012-05" db="EMBL/GenBank/DDBJ databases">
        <authorList>
            <person name="Harkins D.M."/>
            <person name="Madupu R."/>
            <person name="Durkin A.S."/>
            <person name="Torralba M."/>
            <person name="Methe B."/>
            <person name="Sutton G.G."/>
            <person name="Nelson K.E."/>
        </authorList>
    </citation>
    <scope>NUCLEOTIDE SEQUENCE [LARGE SCALE GENOMIC DNA]</scope>
    <source>
        <strain evidence="1 2">F0489</strain>
    </source>
</reference>
<dbReference type="EMBL" id="AKFT01000163">
    <property type="protein sequence ID" value="EJF41095.1"/>
    <property type="molecule type" value="Genomic_DNA"/>
</dbReference>
<sequence>MKNGDNTISIVAIISVSYLDYLALRHPCSMVLVVLWARRLPSSMFASFAGLPALRGERRR</sequence>
<dbReference type="Proteomes" id="UP000002941">
    <property type="component" value="Unassembled WGS sequence"/>
</dbReference>
<name>J1H697_9ACTO</name>
<proteinExistence type="predicted"/>
<protein>
    <submittedName>
        <fullName evidence="1">Uncharacterized protein</fullName>
    </submittedName>
</protein>
<dbReference type="PATRIC" id="fig|1125718.3.peg.2050"/>
<evidence type="ECO:0000313" key="2">
    <source>
        <dbReference type="Proteomes" id="UP000002941"/>
    </source>
</evidence>
<evidence type="ECO:0000313" key="1">
    <source>
        <dbReference type="EMBL" id="EJF41095.1"/>
    </source>
</evidence>
<dbReference type="RefSeq" id="WP_008732441.1">
    <property type="nucleotide sequence ID" value="NZ_AKFT01000163.1"/>
</dbReference>
<gene>
    <name evidence="1" type="ORF">HMPREF1318_0599</name>
</gene>
<organism evidence="1 2">
    <name type="scientific">Actinomyces massiliensis F0489</name>
    <dbReference type="NCBI Taxonomy" id="1125718"/>
    <lineage>
        <taxon>Bacteria</taxon>
        <taxon>Bacillati</taxon>
        <taxon>Actinomycetota</taxon>
        <taxon>Actinomycetes</taxon>
        <taxon>Actinomycetales</taxon>
        <taxon>Actinomycetaceae</taxon>
        <taxon>Actinomyces</taxon>
    </lineage>
</organism>
<accession>J1H697</accession>